<accession>A0A1H0GJP5</accession>
<dbReference type="Proteomes" id="UP000198779">
    <property type="component" value="Unassembled WGS sequence"/>
</dbReference>
<proteinExistence type="predicted"/>
<evidence type="ECO:0008006" key="5">
    <source>
        <dbReference type="Google" id="ProtNLM"/>
    </source>
</evidence>
<keyword evidence="3" id="KW-1185">Reference proteome</keyword>
<dbReference type="EMBL" id="FNIW01000009">
    <property type="protein sequence ID" value="SDO07074.1"/>
    <property type="molecule type" value="Genomic_DNA"/>
</dbReference>
<accession>A0A1G7X1E2</accession>
<organism evidence="2 4">
    <name type="scientific">Prevotella communis</name>
    <dbReference type="NCBI Taxonomy" id="2913614"/>
    <lineage>
        <taxon>Bacteria</taxon>
        <taxon>Pseudomonadati</taxon>
        <taxon>Bacteroidota</taxon>
        <taxon>Bacteroidia</taxon>
        <taxon>Bacteroidales</taxon>
        <taxon>Prevotellaceae</taxon>
        <taxon>Prevotella</taxon>
    </lineage>
</organism>
<sequence>MNQLKKLRLRFQDYFRHYSQAHHYYDGPYHGGQSFYSYYLDDEGMRVFDGPFRYQLSSISPYGKAFRNEAEGSFLNGLKDGKWHYFFKSDTHRMKLTVDYVKGNIDGYLYYEEYNANMVQNKASKTKISFRSSKRRLIGEVAGLFQGHKFKARLDAEGLPHDKWSTAVNDKEHGEWEAVEVWNHGHLEKAERRLFTYGRKEAITPYMCQKLNQMIDEINHSMLCIVKHGSLGGLSYIPVA</sequence>
<evidence type="ECO:0000313" key="1">
    <source>
        <dbReference type="EMBL" id="SDG77947.1"/>
    </source>
</evidence>
<evidence type="ECO:0000313" key="4">
    <source>
        <dbReference type="Proteomes" id="UP000199134"/>
    </source>
</evidence>
<reference evidence="1 4" key="2">
    <citation type="submission" date="2016-10" db="EMBL/GenBank/DDBJ databases">
        <authorList>
            <person name="de Groot N.N."/>
        </authorList>
    </citation>
    <scope>NUCLEOTIDE SEQUENCE [LARGE SCALE GENOMIC DNA]</scope>
    <source>
        <strain evidence="4">BP1-145</strain>
        <strain evidence="1">BP1-148</strain>
    </source>
</reference>
<protein>
    <recommendedName>
        <fullName evidence="5">MORN repeat variant</fullName>
    </recommendedName>
</protein>
<evidence type="ECO:0000313" key="2">
    <source>
        <dbReference type="EMBL" id="SDO07074.1"/>
    </source>
</evidence>
<name>A0A1H0GJP5_9BACT</name>
<dbReference type="OrthoDB" id="7342920at2"/>
<dbReference type="AlphaFoldDB" id="A0A1H0GJP5"/>
<evidence type="ECO:0000313" key="3">
    <source>
        <dbReference type="Proteomes" id="UP000198779"/>
    </source>
</evidence>
<reference evidence="2 3" key="1">
    <citation type="submission" date="2016-10" db="EMBL/GenBank/DDBJ databases">
        <authorList>
            <person name="Varghese N."/>
            <person name="Submissions S."/>
        </authorList>
    </citation>
    <scope>NUCLEOTIDE SEQUENCE</scope>
    <source>
        <strain evidence="2">BP1-145</strain>
        <strain evidence="3">BP1-148</strain>
    </source>
</reference>
<dbReference type="Proteomes" id="UP000199134">
    <property type="component" value="Unassembled WGS sequence"/>
</dbReference>
<dbReference type="RefSeq" id="WP_143005739.1">
    <property type="nucleotide sequence ID" value="NZ_CP091791.1"/>
</dbReference>
<dbReference type="EMBL" id="FNCQ01000009">
    <property type="protein sequence ID" value="SDG77947.1"/>
    <property type="molecule type" value="Genomic_DNA"/>
</dbReference>
<dbReference type="SUPFAM" id="SSF82185">
    <property type="entry name" value="Histone H3 K4-specific methyltransferase SET7/9 N-terminal domain"/>
    <property type="match status" value="1"/>
</dbReference>
<gene>
    <name evidence="2" type="ORF">SAMN04487900_10929</name>
    <name evidence="1" type="ORF">SAMN04487901_10981</name>
</gene>